<dbReference type="Pfam" id="PF05229">
    <property type="entry name" value="SCPU"/>
    <property type="match status" value="1"/>
</dbReference>
<reference evidence="2 3" key="1">
    <citation type="submission" date="2018-10" db="EMBL/GenBank/DDBJ databases">
        <authorList>
            <person name="Chen W.-M."/>
        </authorList>
    </citation>
    <scope>NUCLEOTIDE SEQUENCE [LARGE SCALE GENOMIC DNA]</scope>
    <source>
        <strain evidence="2 3">THS-13</strain>
    </source>
</reference>
<dbReference type="InterPro" id="IPR053167">
    <property type="entry name" value="Spore_coat_component"/>
</dbReference>
<protein>
    <submittedName>
        <fullName evidence="2">SCPU domain-containing protein</fullName>
    </submittedName>
</protein>
<dbReference type="RefSeq" id="WP_123210503.1">
    <property type="nucleotide sequence ID" value="NZ_RJVO01000001.1"/>
</dbReference>
<gene>
    <name evidence="2" type="ORF">ED208_03760</name>
</gene>
<evidence type="ECO:0000313" key="2">
    <source>
        <dbReference type="EMBL" id="ROH93648.1"/>
    </source>
</evidence>
<dbReference type="EMBL" id="RJVO01000001">
    <property type="protein sequence ID" value="ROH93648.1"/>
    <property type="molecule type" value="Genomic_DNA"/>
</dbReference>
<dbReference type="InterPro" id="IPR007893">
    <property type="entry name" value="Spore_coat_U/FanG"/>
</dbReference>
<dbReference type="SMART" id="SM00972">
    <property type="entry name" value="SCPU"/>
    <property type="match status" value="1"/>
</dbReference>
<name>A0A3N0VNU5_9GAMM</name>
<keyword evidence="3" id="KW-1185">Reference proteome</keyword>
<sequence>MLTFAPRTGLGLGLLALLLAGPGRAAQPPVVLVPVSGQFQEPLVVVPPQLDLGVLQGGARLQSQTFMLRLPAGQPFRLGLDAGQNSAAQQRRLVHNGDGSAFLPYELYQDAAGQQPWSDGQGAVPGTPLTGVGTGGEQAIPVWARLPQMPRGARPGDYHDLLTISISY</sequence>
<comment type="caution">
    <text evidence="2">The sequence shown here is derived from an EMBL/GenBank/DDBJ whole genome shotgun (WGS) entry which is preliminary data.</text>
</comment>
<dbReference type="PANTHER" id="PTHR37089">
    <property type="entry name" value="PROTEIN U-RELATED"/>
    <property type="match status" value="1"/>
</dbReference>
<dbReference type="InParanoid" id="A0A3N0VNU5"/>
<proteinExistence type="predicted"/>
<dbReference type="AlphaFoldDB" id="A0A3N0VNU5"/>
<accession>A0A3N0VNU5</accession>
<evidence type="ECO:0000313" key="3">
    <source>
        <dbReference type="Proteomes" id="UP000282106"/>
    </source>
</evidence>
<dbReference type="Proteomes" id="UP000282106">
    <property type="component" value="Unassembled WGS sequence"/>
</dbReference>
<dbReference type="PANTHER" id="PTHR37089:SF3">
    <property type="entry name" value="EXPORTED PROTEIN"/>
    <property type="match status" value="1"/>
</dbReference>
<evidence type="ECO:0000259" key="1">
    <source>
        <dbReference type="Pfam" id="PF05229"/>
    </source>
</evidence>
<organism evidence="2 3">
    <name type="scientific">Stagnimonas aquatica</name>
    <dbReference type="NCBI Taxonomy" id="2689987"/>
    <lineage>
        <taxon>Bacteria</taxon>
        <taxon>Pseudomonadati</taxon>
        <taxon>Pseudomonadota</taxon>
        <taxon>Gammaproteobacteria</taxon>
        <taxon>Nevskiales</taxon>
        <taxon>Nevskiaceae</taxon>
        <taxon>Stagnimonas</taxon>
    </lineage>
</organism>
<feature type="domain" description="Spore coat protein U/FanG" evidence="1">
    <location>
        <begin position="72"/>
        <end position="164"/>
    </location>
</feature>